<sequence length="284" mass="30529">MFSFVTGRDRPQGRPLLDELCGQSIIHTRVAARGTWTITARGWVLHSRIQLLDHPDRRGTAGHAAVGLRDPRLLGASITHAALHPRGRLHVTATAAGASAPLGLSTLAPWRLQGPRGAQLACDEKGELSATPPGPPRFATAESLAEHAASRASTIEHRLLQIARRAWLHPGHVVEALAATGALRDEEFEQRGTLLLARMLARGELRAGFVTERRFTAWTLSTAEVVEHIGTTWAAIGGRAPGRDMIAWFELTDIGRDHMAPTGPHTLPPGMSGYDSPGVVGGFR</sequence>
<dbReference type="EMBL" id="DWZH01000007">
    <property type="protein sequence ID" value="HJB09051.1"/>
    <property type="molecule type" value="Genomic_DNA"/>
</dbReference>
<dbReference type="AlphaFoldDB" id="A0A9D2RN17"/>
<evidence type="ECO:0000313" key="1">
    <source>
        <dbReference type="EMBL" id="HJB09051.1"/>
    </source>
</evidence>
<organism evidence="1 2">
    <name type="scientific">Candidatus Brachybacterium merdavium</name>
    <dbReference type="NCBI Taxonomy" id="2838513"/>
    <lineage>
        <taxon>Bacteria</taxon>
        <taxon>Bacillati</taxon>
        <taxon>Actinomycetota</taxon>
        <taxon>Actinomycetes</taxon>
        <taxon>Micrococcales</taxon>
        <taxon>Dermabacteraceae</taxon>
        <taxon>Brachybacterium</taxon>
    </lineage>
</organism>
<accession>A0A9D2RN17</accession>
<gene>
    <name evidence="1" type="ORF">H9786_00755</name>
</gene>
<comment type="caution">
    <text evidence="1">The sequence shown here is derived from an EMBL/GenBank/DDBJ whole genome shotgun (WGS) entry which is preliminary data.</text>
</comment>
<name>A0A9D2RN17_9MICO</name>
<dbReference type="Proteomes" id="UP000823823">
    <property type="component" value="Unassembled WGS sequence"/>
</dbReference>
<protein>
    <submittedName>
        <fullName evidence="1">Uncharacterized protein</fullName>
    </submittedName>
</protein>
<reference evidence="1" key="1">
    <citation type="journal article" date="2021" name="PeerJ">
        <title>Extensive microbial diversity within the chicken gut microbiome revealed by metagenomics and culture.</title>
        <authorList>
            <person name="Gilroy R."/>
            <person name="Ravi A."/>
            <person name="Getino M."/>
            <person name="Pursley I."/>
            <person name="Horton D.L."/>
            <person name="Alikhan N.F."/>
            <person name="Baker D."/>
            <person name="Gharbi K."/>
            <person name="Hall N."/>
            <person name="Watson M."/>
            <person name="Adriaenssens E.M."/>
            <person name="Foster-Nyarko E."/>
            <person name="Jarju S."/>
            <person name="Secka A."/>
            <person name="Antonio M."/>
            <person name="Oren A."/>
            <person name="Chaudhuri R.R."/>
            <person name="La Ragione R."/>
            <person name="Hildebrand F."/>
            <person name="Pallen M.J."/>
        </authorList>
    </citation>
    <scope>NUCLEOTIDE SEQUENCE</scope>
    <source>
        <strain evidence="1">ChiHjej13B12-24818</strain>
    </source>
</reference>
<reference evidence="1" key="2">
    <citation type="submission" date="2021-04" db="EMBL/GenBank/DDBJ databases">
        <authorList>
            <person name="Gilroy R."/>
        </authorList>
    </citation>
    <scope>NUCLEOTIDE SEQUENCE</scope>
    <source>
        <strain evidence="1">ChiHjej13B12-24818</strain>
    </source>
</reference>
<proteinExistence type="predicted"/>
<evidence type="ECO:0000313" key="2">
    <source>
        <dbReference type="Proteomes" id="UP000823823"/>
    </source>
</evidence>